<dbReference type="OrthoDB" id="1872379at2759"/>
<dbReference type="SUPFAM" id="SSF48452">
    <property type="entry name" value="TPR-like"/>
    <property type="match status" value="1"/>
</dbReference>
<dbReference type="InterPro" id="IPR052769">
    <property type="entry name" value="TPR_domain_protein"/>
</dbReference>
<gene>
    <name evidence="2" type="ORF">THAOC_10175</name>
</gene>
<evidence type="ECO:0000313" key="2">
    <source>
        <dbReference type="EMBL" id="EJK68626.1"/>
    </source>
</evidence>
<dbReference type="InterPro" id="IPR011990">
    <property type="entry name" value="TPR-like_helical_dom_sf"/>
</dbReference>
<organism evidence="2 3">
    <name type="scientific">Thalassiosira oceanica</name>
    <name type="common">Marine diatom</name>
    <dbReference type="NCBI Taxonomy" id="159749"/>
    <lineage>
        <taxon>Eukaryota</taxon>
        <taxon>Sar</taxon>
        <taxon>Stramenopiles</taxon>
        <taxon>Ochrophyta</taxon>
        <taxon>Bacillariophyta</taxon>
        <taxon>Coscinodiscophyceae</taxon>
        <taxon>Thalassiosirophycidae</taxon>
        <taxon>Thalassiosirales</taxon>
        <taxon>Thalassiosiraceae</taxon>
        <taxon>Thalassiosira</taxon>
    </lineage>
</organism>
<accession>K0T5P7</accession>
<dbReference type="PANTHER" id="PTHR46014:SF1">
    <property type="entry name" value="TETRATRICOPEPTIDE REPEAT PROTEIN 1"/>
    <property type="match status" value="1"/>
</dbReference>
<proteinExistence type="predicted"/>
<dbReference type="Proteomes" id="UP000266841">
    <property type="component" value="Unassembled WGS sequence"/>
</dbReference>
<feature type="region of interest" description="Disordered" evidence="1">
    <location>
        <begin position="121"/>
        <end position="144"/>
    </location>
</feature>
<keyword evidence="3" id="KW-1185">Reference proteome</keyword>
<evidence type="ECO:0000313" key="3">
    <source>
        <dbReference type="Proteomes" id="UP000266841"/>
    </source>
</evidence>
<dbReference type="EMBL" id="AGNL01011064">
    <property type="protein sequence ID" value="EJK68626.1"/>
    <property type="molecule type" value="Genomic_DNA"/>
</dbReference>
<dbReference type="AlphaFoldDB" id="K0T5P7"/>
<name>K0T5P7_THAOC</name>
<reference evidence="2 3" key="1">
    <citation type="journal article" date="2012" name="Genome Biol.">
        <title>Genome and low-iron response of an oceanic diatom adapted to chronic iron limitation.</title>
        <authorList>
            <person name="Lommer M."/>
            <person name="Specht M."/>
            <person name="Roy A.S."/>
            <person name="Kraemer L."/>
            <person name="Andreson R."/>
            <person name="Gutowska M.A."/>
            <person name="Wolf J."/>
            <person name="Bergner S.V."/>
            <person name="Schilhabel M.B."/>
            <person name="Klostermeier U.C."/>
            <person name="Beiko R.G."/>
            <person name="Rosenstiel P."/>
            <person name="Hippler M."/>
            <person name="Laroche J."/>
        </authorList>
    </citation>
    <scope>NUCLEOTIDE SEQUENCE [LARGE SCALE GENOMIC DNA]</scope>
    <source>
        <strain evidence="2 3">CCMP1005</strain>
    </source>
</reference>
<feature type="non-terminal residue" evidence="2">
    <location>
        <position position="1"/>
    </location>
</feature>
<sequence length="319" mass="37328">IQNVFRRPTTASKEEPAMFGEFPGSYDGYDYDYYDDDSSSEEDEYGCWWKGDPRFEGYSRREIEEEVTFWRPGYNEETDEFDSESKDVGWCLSNGFEEVGEGEWSGPWYWRRRGGEEARRAQIASNRGRREKARRERAERKRRRTKHVDEDTFLQILQAKRRGNDMFRKGNYERALEIYGRTHDMDRHFHLGLFLAGEQRAEKVNILSNEAECYLRLRKYTQAEMKATDALTLDKRHEKSLVRRAKATYHGKYIKSGDMVESTLLAGVAKEDLEKVIRMGGSGAEDAQKLLDDINLAVEKELERFQPMGFGGNLGQQQR</sequence>
<protein>
    <submittedName>
        <fullName evidence="2">Uncharacterized protein</fullName>
    </submittedName>
</protein>
<evidence type="ECO:0000256" key="1">
    <source>
        <dbReference type="SAM" id="MobiDB-lite"/>
    </source>
</evidence>
<dbReference type="Gene3D" id="1.25.40.10">
    <property type="entry name" value="Tetratricopeptide repeat domain"/>
    <property type="match status" value="1"/>
</dbReference>
<dbReference type="PANTHER" id="PTHR46014">
    <property type="entry name" value="TETRATRICOPEPTIDE REPEAT PROTEIN 1"/>
    <property type="match status" value="1"/>
</dbReference>
<comment type="caution">
    <text evidence="2">The sequence shown here is derived from an EMBL/GenBank/DDBJ whole genome shotgun (WGS) entry which is preliminary data.</text>
</comment>